<comment type="subcellular location">
    <subcellularLocation>
        <location evidence="1">Membrane</location>
        <topology evidence="1">Multi-pass membrane protein</topology>
    </subcellularLocation>
</comment>
<comment type="caution">
    <text evidence="6">The sequence shown here is derived from an EMBL/GenBank/DDBJ whole genome shotgun (WGS) entry which is preliminary data.</text>
</comment>
<feature type="transmembrane region" description="Helical" evidence="5">
    <location>
        <begin position="172"/>
        <end position="192"/>
    </location>
</feature>
<dbReference type="Proteomes" id="UP000269669">
    <property type="component" value="Unassembled WGS sequence"/>
</dbReference>
<evidence type="ECO:0000313" key="6">
    <source>
        <dbReference type="EMBL" id="RSL19203.1"/>
    </source>
</evidence>
<dbReference type="RefSeq" id="WP_221761706.1">
    <property type="nucleotide sequence ID" value="NZ_RSDW01000001.1"/>
</dbReference>
<dbReference type="InterPro" id="IPR002657">
    <property type="entry name" value="BilAc:Na_symport/Acr3"/>
</dbReference>
<protein>
    <submittedName>
        <fullName evidence="6">BASS family bile acid:Na+ symporter</fullName>
    </submittedName>
</protein>
<keyword evidence="4 5" id="KW-0472">Membrane</keyword>
<feature type="transmembrane region" description="Helical" evidence="5">
    <location>
        <begin position="198"/>
        <end position="216"/>
    </location>
</feature>
<organism evidence="6 7">
    <name type="scientific">Edaphobacter aggregans</name>
    <dbReference type="NCBI Taxonomy" id="570835"/>
    <lineage>
        <taxon>Bacteria</taxon>
        <taxon>Pseudomonadati</taxon>
        <taxon>Acidobacteriota</taxon>
        <taxon>Terriglobia</taxon>
        <taxon>Terriglobales</taxon>
        <taxon>Acidobacteriaceae</taxon>
        <taxon>Edaphobacter</taxon>
    </lineage>
</organism>
<evidence type="ECO:0000256" key="1">
    <source>
        <dbReference type="ARBA" id="ARBA00004141"/>
    </source>
</evidence>
<dbReference type="AlphaFoldDB" id="A0A3R9PW58"/>
<keyword evidence="7" id="KW-1185">Reference proteome</keyword>
<feature type="transmembrane region" description="Helical" evidence="5">
    <location>
        <begin position="131"/>
        <end position="151"/>
    </location>
</feature>
<reference evidence="6 7" key="1">
    <citation type="submission" date="2018-12" db="EMBL/GenBank/DDBJ databases">
        <title>Sequencing of bacterial isolates from soil warming experiment in Harvard Forest, Massachusetts, USA.</title>
        <authorList>
            <person name="Deangelis K."/>
        </authorList>
    </citation>
    <scope>NUCLEOTIDE SEQUENCE [LARGE SCALE GENOMIC DNA]</scope>
    <source>
        <strain evidence="6 7">EB153</strain>
    </source>
</reference>
<evidence type="ECO:0000256" key="3">
    <source>
        <dbReference type="ARBA" id="ARBA00022989"/>
    </source>
</evidence>
<evidence type="ECO:0000256" key="2">
    <source>
        <dbReference type="ARBA" id="ARBA00022692"/>
    </source>
</evidence>
<feature type="transmembrane region" description="Helical" evidence="5">
    <location>
        <begin position="12"/>
        <end position="34"/>
    </location>
</feature>
<keyword evidence="3 5" id="KW-1133">Transmembrane helix</keyword>
<evidence type="ECO:0000256" key="4">
    <source>
        <dbReference type="ARBA" id="ARBA00023136"/>
    </source>
</evidence>
<dbReference type="Pfam" id="PF01758">
    <property type="entry name" value="SBF"/>
    <property type="match status" value="1"/>
</dbReference>
<keyword evidence="2 5" id="KW-0812">Transmembrane</keyword>
<dbReference type="PANTHER" id="PTHR10361">
    <property type="entry name" value="SODIUM-BILE ACID COTRANSPORTER"/>
    <property type="match status" value="1"/>
</dbReference>
<evidence type="ECO:0000256" key="5">
    <source>
        <dbReference type="SAM" id="Phobius"/>
    </source>
</evidence>
<sequence>MEFVNKAASLSTIIFVVSSMLAVGLSLTVGRVVAPLRNARLVTFALLANFVLMPLAAMAIARLLQLDGSLGVALLLLGTAPGAPFIPLLAGIAKGDLAFSVGLTVLLMILSVAYMPLVLPLLLSGVSVDPAKIASSLLLLMLLPLGIGLAVKAGLEGIAARIEPLFSNASKFALMLLILLMFVANIQNILSLYVSRGVLASILLLVAGSIIGWFLGGPAVKTRSVMALGTAQRNIAAALVVAKQTSVTHGWP</sequence>
<dbReference type="Gene3D" id="1.20.1530.20">
    <property type="match status" value="1"/>
</dbReference>
<evidence type="ECO:0000313" key="7">
    <source>
        <dbReference type="Proteomes" id="UP000269669"/>
    </source>
</evidence>
<accession>A0A3R9PW58</accession>
<dbReference type="PANTHER" id="PTHR10361:SF28">
    <property type="entry name" value="P3 PROTEIN-RELATED"/>
    <property type="match status" value="1"/>
</dbReference>
<name>A0A3R9PW58_9BACT</name>
<dbReference type="EMBL" id="RSDW01000001">
    <property type="protein sequence ID" value="RSL19203.1"/>
    <property type="molecule type" value="Genomic_DNA"/>
</dbReference>
<feature type="transmembrane region" description="Helical" evidence="5">
    <location>
        <begin position="97"/>
        <end position="119"/>
    </location>
</feature>
<feature type="transmembrane region" description="Helical" evidence="5">
    <location>
        <begin position="70"/>
        <end position="90"/>
    </location>
</feature>
<dbReference type="InterPro" id="IPR004710">
    <property type="entry name" value="Bilac:Na_transpt"/>
</dbReference>
<gene>
    <name evidence="6" type="ORF">EDE15_4857</name>
</gene>
<dbReference type="InterPro" id="IPR038770">
    <property type="entry name" value="Na+/solute_symporter_sf"/>
</dbReference>
<feature type="transmembrane region" description="Helical" evidence="5">
    <location>
        <begin position="41"/>
        <end position="64"/>
    </location>
</feature>
<proteinExistence type="predicted"/>
<dbReference type="GO" id="GO:0016020">
    <property type="term" value="C:membrane"/>
    <property type="evidence" value="ECO:0007669"/>
    <property type="project" value="UniProtKB-SubCell"/>
</dbReference>